<keyword evidence="1" id="KW-0812">Transmembrane</keyword>
<keyword evidence="1" id="KW-1133">Transmembrane helix</keyword>
<dbReference type="AlphaFoldDB" id="A0AAN7QSR5"/>
<reference evidence="2 3" key="1">
    <citation type="journal article" date="2023" name="Hortic Res">
        <title>Pangenome of water caltrop reveals structural variations and asymmetric subgenome divergence after allopolyploidization.</title>
        <authorList>
            <person name="Zhang X."/>
            <person name="Chen Y."/>
            <person name="Wang L."/>
            <person name="Yuan Y."/>
            <person name="Fang M."/>
            <person name="Shi L."/>
            <person name="Lu R."/>
            <person name="Comes H.P."/>
            <person name="Ma Y."/>
            <person name="Chen Y."/>
            <person name="Huang G."/>
            <person name="Zhou Y."/>
            <person name="Zheng Z."/>
            <person name="Qiu Y."/>
        </authorList>
    </citation>
    <scope>NUCLEOTIDE SEQUENCE [LARGE SCALE GENOMIC DNA]</scope>
    <source>
        <tissue evidence="2">Roots</tissue>
    </source>
</reference>
<comment type="caution">
    <text evidence="2">The sequence shown here is derived from an EMBL/GenBank/DDBJ whole genome shotgun (WGS) entry which is preliminary data.</text>
</comment>
<gene>
    <name evidence="2" type="ORF">SAY87_018391</name>
</gene>
<organism evidence="2 3">
    <name type="scientific">Trapa incisa</name>
    <dbReference type="NCBI Taxonomy" id="236973"/>
    <lineage>
        <taxon>Eukaryota</taxon>
        <taxon>Viridiplantae</taxon>
        <taxon>Streptophyta</taxon>
        <taxon>Embryophyta</taxon>
        <taxon>Tracheophyta</taxon>
        <taxon>Spermatophyta</taxon>
        <taxon>Magnoliopsida</taxon>
        <taxon>eudicotyledons</taxon>
        <taxon>Gunneridae</taxon>
        <taxon>Pentapetalae</taxon>
        <taxon>rosids</taxon>
        <taxon>malvids</taxon>
        <taxon>Myrtales</taxon>
        <taxon>Lythraceae</taxon>
        <taxon>Trapa</taxon>
    </lineage>
</organism>
<protein>
    <submittedName>
        <fullName evidence="2">Uncharacterized protein</fullName>
    </submittedName>
</protein>
<proteinExistence type="predicted"/>
<feature type="transmembrane region" description="Helical" evidence="1">
    <location>
        <begin position="47"/>
        <end position="70"/>
    </location>
</feature>
<accession>A0AAN7QSR5</accession>
<keyword evidence="3" id="KW-1185">Reference proteome</keyword>
<name>A0AAN7QSR5_9MYRT</name>
<sequence length="163" mass="17695">MHDHSSIMIIFWSLSHFPHVTHVLNVLDLLYSDIGQTTLSEAIDEVYICGILLGVLFMAFISDSIGMILVGATVFGVTIRGWDAGGQVQGFHHGHPASDLSQCWSPKGRDAVKEWRSVFLFFILTDFTAAVKVVGLPAGDLVLQDQSSSCHGVGAAAECEWCC</sequence>
<dbReference type="Proteomes" id="UP001345219">
    <property type="component" value="Chromosome 14"/>
</dbReference>
<evidence type="ECO:0000313" key="3">
    <source>
        <dbReference type="Proteomes" id="UP001345219"/>
    </source>
</evidence>
<evidence type="ECO:0000313" key="2">
    <source>
        <dbReference type="EMBL" id="KAK4778204.1"/>
    </source>
</evidence>
<evidence type="ECO:0000256" key="1">
    <source>
        <dbReference type="SAM" id="Phobius"/>
    </source>
</evidence>
<keyword evidence="1" id="KW-0472">Membrane</keyword>
<dbReference type="EMBL" id="JAXIOK010000002">
    <property type="protein sequence ID" value="KAK4778204.1"/>
    <property type="molecule type" value="Genomic_DNA"/>
</dbReference>